<evidence type="ECO:0000313" key="10">
    <source>
        <dbReference type="Proteomes" id="UP000823612"/>
    </source>
</evidence>
<sequence length="779" mass="86482">MKKRTWIGIALVMLVSMGGLNAAPVGFSKAKDLAEEFYRVQSRSTKKNLPEFVCVYPASRAQKADAPYYIFNVGEDQGFVIVSGDDNTRCAVLGYSDHGRFEMAGMPENVRSWLAFYEEGVKLAAEAPVQKQSPRSFEKSKAVVEPLLGTISYDQSLPYNGMCPTDPVDERLSYTGCVATALAMIAKYYEYPEKGNGSVDYITSTRGIHVTADLSQSRYDWANILPAYGSDTIEYTQEQNDAVALLMRDFGYAVDMDYTSAFSGAYTDPIINGVVDHMGFDSVVSVRERDAYDTQEDWESLLRHALDNGMPLYYQGYGDGGGHAFVCDGYADDGYFHINWGWGGWCDGYFLVHVMDPGDISGAGAGTGGGYARGQEVLLNLVPPGQALENDYFLTAEDVVTFSTRMEEDSLYDMAEPLQASMGRLENKTKAFFNGYVAFALYSEGEFVSVISDSVSLSLGYDKKGEVDAVFDLNLDGVADGEYEIWKVCRSQQEGSAWNKIFATRKDMGELSCMPIVISGGKVGLNPASVLLSVFIDNPVSRQNVSTRIKRNGVLLGTVNMYPEGDDLELLKGVYDFEFFMRGFDTTYVKGLNLQRDTTLSIKMNQTILDPYIRICRVSYNTMTMLWFACDPREEVNMYPEQYVVYMDSVVVDTLDAEIEEYVFRGLSLGTHTVGLRALYVGGVSDIVTRNFEVVELANEEMEENAFYLLPNPSADGRFRLMSGRAADMCLFSATGQVLLQGRVEAGENELDLSAYESGYYYLRIVSGSNVEVIKMLKL</sequence>
<keyword evidence="4" id="KW-0378">Hydrolase</keyword>
<reference evidence="9" key="1">
    <citation type="submission" date="2020-10" db="EMBL/GenBank/DDBJ databases">
        <authorList>
            <person name="Gilroy R."/>
        </authorList>
    </citation>
    <scope>NUCLEOTIDE SEQUENCE</scope>
    <source>
        <strain evidence="9">2889</strain>
    </source>
</reference>
<keyword evidence="3 7" id="KW-0732">Signal</keyword>
<dbReference type="InterPro" id="IPR038765">
    <property type="entry name" value="Papain-like_cys_pep_sf"/>
</dbReference>
<dbReference type="SUPFAM" id="SSF54001">
    <property type="entry name" value="Cysteine proteinases"/>
    <property type="match status" value="1"/>
</dbReference>
<organism evidence="9 10">
    <name type="scientific">Candidatus Pullibacteroides excrementavium</name>
    <dbReference type="NCBI Taxonomy" id="2840905"/>
    <lineage>
        <taxon>Bacteria</taxon>
        <taxon>Pseudomonadati</taxon>
        <taxon>Bacteroidota</taxon>
        <taxon>Bacteroidia</taxon>
        <taxon>Bacteroidales</taxon>
        <taxon>Candidatus Pullibacteroides</taxon>
    </lineage>
</organism>
<evidence type="ECO:0000256" key="7">
    <source>
        <dbReference type="SAM" id="SignalP"/>
    </source>
</evidence>
<keyword evidence="2 9" id="KW-0645">Protease</keyword>
<dbReference type="PRINTS" id="PR00797">
    <property type="entry name" value="STREPTOPAIN"/>
</dbReference>
<comment type="caution">
    <text evidence="9">The sequence shown here is derived from an EMBL/GenBank/DDBJ whole genome shotgun (WGS) entry which is preliminary data.</text>
</comment>
<evidence type="ECO:0000256" key="1">
    <source>
        <dbReference type="ARBA" id="ARBA00009693"/>
    </source>
</evidence>
<dbReference type="GO" id="GO:0008234">
    <property type="term" value="F:cysteine-type peptidase activity"/>
    <property type="evidence" value="ECO:0007669"/>
    <property type="project" value="UniProtKB-KW"/>
</dbReference>
<proteinExistence type="inferred from homology"/>
<reference evidence="9" key="2">
    <citation type="journal article" date="2021" name="PeerJ">
        <title>Extensive microbial diversity within the chicken gut microbiome revealed by metagenomics and culture.</title>
        <authorList>
            <person name="Gilroy R."/>
            <person name="Ravi A."/>
            <person name="Getino M."/>
            <person name="Pursley I."/>
            <person name="Horton D.L."/>
            <person name="Alikhan N.F."/>
            <person name="Baker D."/>
            <person name="Gharbi K."/>
            <person name="Hall N."/>
            <person name="Watson M."/>
            <person name="Adriaenssens E.M."/>
            <person name="Foster-Nyarko E."/>
            <person name="Jarju S."/>
            <person name="Secka A."/>
            <person name="Antonio M."/>
            <person name="Oren A."/>
            <person name="Chaudhuri R.R."/>
            <person name="La Ragione R."/>
            <person name="Hildebrand F."/>
            <person name="Pallen M.J."/>
        </authorList>
    </citation>
    <scope>NUCLEOTIDE SEQUENCE</scope>
    <source>
        <strain evidence="9">2889</strain>
    </source>
</reference>
<evidence type="ECO:0000256" key="2">
    <source>
        <dbReference type="ARBA" id="ARBA00022670"/>
    </source>
</evidence>
<feature type="chain" id="PRO_5039523283" evidence="7">
    <location>
        <begin position="23"/>
        <end position="779"/>
    </location>
</feature>
<dbReference type="InterPro" id="IPR025896">
    <property type="entry name" value="Spi_Prtas-inh"/>
</dbReference>
<dbReference type="Proteomes" id="UP000823612">
    <property type="component" value="Unassembled WGS sequence"/>
</dbReference>
<feature type="active site" description="Proton acceptor" evidence="6">
    <location>
        <position position="323"/>
    </location>
</feature>
<dbReference type="GO" id="GO:0006508">
    <property type="term" value="P:proteolysis"/>
    <property type="evidence" value="ECO:0007669"/>
    <property type="project" value="UniProtKB-KW"/>
</dbReference>
<protein>
    <submittedName>
        <fullName evidence="9">Thiol protease/hemagglutinin PrtT</fullName>
    </submittedName>
</protein>
<comment type="similarity">
    <text evidence="1">Belongs to the peptidase C10 family.</text>
</comment>
<keyword evidence="5" id="KW-0788">Thiol protease</keyword>
<dbReference type="InterPro" id="IPR026444">
    <property type="entry name" value="Secre_tail"/>
</dbReference>
<feature type="signal peptide" evidence="7">
    <location>
        <begin position="1"/>
        <end position="22"/>
    </location>
</feature>
<feature type="domain" description="Spi protease inhibitor" evidence="8">
    <location>
        <begin position="22"/>
        <end position="119"/>
    </location>
</feature>
<dbReference type="Pfam" id="PF13734">
    <property type="entry name" value="Inhibitor_I69"/>
    <property type="match status" value="1"/>
</dbReference>
<dbReference type="Gene3D" id="3.90.70.50">
    <property type="entry name" value="Peptidase C10, streptopain"/>
    <property type="match status" value="1"/>
</dbReference>
<evidence type="ECO:0000259" key="8">
    <source>
        <dbReference type="Pfam" id="PF13734"/>
    </source>
</evidence>
<evidence type="ECO:0000256" key="5">
    <source>
        <dbReference type="ARBA" id="ARBA00022807"/>
    </source>
</evidence>
<evidence type="ECO:0000313" key="9">
    <source>
        <dbReference type="EMBL" id="MBO8432446.1"/>
    </source>
</evidence>
<dbReference type="Pfam" id="PF01640">
    <property type="entry name" value="Peptidase_C10"/>
    <property type="match status" value="1"/>
</dbReference>
<name>A0A9D9DRP5_9BACT</name>
<dbReference type="InterPro" id="IPR000200">
    <property type="entry name" value="Peptidase_C10"/>
</dbReference>
<feature type="active site" description="Nucleophile" evidence="6">
    <location>
        <position position="177"/>
    </location>
</feature>
<gene>
    <name evidence="9" type="ORF">IAB08_04020</name>
</gene>
<dbReference type="InterPro" id="IPR044934">
    <property type="entry name" value="Streptopain_sf"/>
</dbReference>
<evidence type="ECO:0000256" key="3">
    <source>
        <dbReference type="ARBA" id="ARBA00022729"/>
    </source>
</evidence>
<dbReference type="EMBL" id="JADIMZ010000059">
    <property type="protein sequence ID" value="MBO8432446.1"/>
    <property type="molecule type" value="Genomic_DNA"/>
</dbReference>
<dbReference type="NCBIfam" id="TIGR04183">
    <property type="entry name" value="Por_Secre_tail"/>
    <property type="match status" value="1"/>
</dbReference>
<evidence type="ECO:0000256" key="6">
    <source>
        <dbReference type="PIRSR" id="PIRSR600200-1"/>
    </source>
</evidence>
<dbReference type="AlphaFoldDB" id="A0A9D9DRP5"/>
<accession>A0A9D9DRP5</accession>
<evidence type="ECO:0000256" key="4">
    <source>
        <dbReference type="ARBA" id="ARBA00022801"/>
    </source>
</evidence>